<keyword evidence="1" id="KW-0812">Transmembrane</keyword>
<proteinExistence type="predicted"/>
<keyword evidence="2" id="KW-0347">Helicase</keyword>
<comment type="caution">
    <text evidence="2">The sequence shown here is derived from an EMBL/GenBank/DDBJ whole genome shotgun (WGS) entry which is preliminary data.</text>
</comment>
<organism evidence="2 3">
    <name type="scientific">Vibrio coralliilyticus</name>
    <dbReference type="NCBI Taxonomy" id="190893"/>
    <lineage>
        <taxon>Bacteria</taxon>
        <taxon>Pseudomonadati</taxon>
        <taxon>Pseudomonadota</taxon>
        <taxon>Gammaproteobacteria</taxon>
        <taxon>Vibrionales</taxon>
        <taxon>Vibrionaceae</taxon>
        <taxon>Vibrio</taxon>
    </lineage>
</organism>
<keyword evidence="1" id="KW-0472">Membrane</keyword>
<dbReference type="GO" id="GO:0004386">
    <property type="term" value="F:helicase activity"/>
    <property type="evidence" value="ECO:0007669"/>
    <property type="project" value="UniProtKB-KW"/>
</dbReference>
<dbReference type="PANTHER" id="PTHR37826">
    <property type="entry name" value="FLOTILLIN BAND_7_5 DOMAIN PROTEIN"/>
    <property type="match status" value="1"/>
</dbReference>
<dbReference type="EMBL" id="VTXP01000008">
    <property type="protein sequence ID" value="NOJ24164.1"/>
    <property type="molecule type" value="Genomic_DNA"/>
</dbReference>
<reference evidence="2 3" key="1">
    <citation type="submission" date="2019-09" db="EMBL/GenBank/DDBJ databases">
        <title>Draft genome sequencing and comparative genomics of hatchery-associated Vibrios.</title>
        <authorList>
            <person name="Kehlet-Delgado H."/>
            <person name="Mueller R.S."/>
        </authorList>
    </citation>
    <scope>NUCLEOTIDE SEQUENCE [LARGE SCALE GENOMIC DNA]</scope>
    <source>
        <strain evidence="2 3">09-121-3</strain>
    </source>
</reference>
<keyword evidence="2" id="KW-0547">Nucleotide-binding</keyword>
<gene>
    <name evidence="2" type="ORF">F0238_15615</name>
</gene>
<keyword evidence="2" id="KW-0378">Hydrolase</keyword>
<dbReference type="RefSeq" id="WP_021456963.1">
    <property type="nucleotide sequence ID" value="NZ_JABSMU010000009.1"/>
</dbReference>
<accession>A0AAP6ZTY8</accession>
<evidence type="ECO:0000256" key="1">
    <source>
        <dbReference type="SAM" id="Phobius"/>
    </source>
</evidence>
<sequence length="352" mass="39825">MLIDTKCSNCSASLTYLPGARSLTCETCETSFDIAPAQDTTNVFKESELLSYLEAFEQTQEHIEVSTIECDSCGATAEFGANIKATHCAFCDTPLVVDKAQNRNRIKPQGMIPFLINRQRAIQHFNSWIGCRWLAPNALKKHAQHYEHFQGVYLPYWTYDCDVATDYRGERGYERKRKSSSGHTKIDVKWKKVTGSVATSFDDVMVPGSTSLPDKLLNRLEPWDLDALEAYADEYFIGYQAETYQIDIKQGFEDAKDRMQFDINALIRKDIGGARQFIAATDSTYSNAFFKHITLPIWVTSYRYKDKVYQVLVNGQTGKVHGTYPVSKVKLTFFQILVALAALGITILTKDT</sequence>
<feature type="transmembrane region" description="Helical" evidence="1">
    <location>
        <begin position="331"/>
        <end position="349"/>
    </location>
</feature>
<protein>
    <submittedName>
        <fullName evidence="2">Primosomal protein N' (Replication factor Y) -superfamily II helicase</fullName>
    </submittedName>
</protein>
<keyword evidence="1" id="KW-1133">Transmembrane helix</keyword>
<dbReference type="PANTHER" id="PTHR37826:SF3">
    <property type="entry name" value="J DOMAIN-CONTAINING PROTEIN"/>
    <property type="match status" value="1"/>
</dbReference>
<evidence type="ECO:0000313" key="3">
    <source>
        <dbReference type="Proteomes" id="UP000576645"/>
    </source>
</evidence>
<evidence type="ECO:0000313" key="2">
    <source>
        <dbReference type="EMBL" id="NOJ24164.1"/>
    </source>
</evidence>
<dbReference type="AlphaFoldDB" id="A0AAP6ZTY8"/>
<keyword evidence="2" id="KW-0067">ATP-binding</keyword>
<name>A0AAP6ZTY8_9VIBR</name>
<dbReference type="Proteomes" id="UP000576645">
    <property type="component" value="Unassembled WGS sequence"/>
</dbReference>